<protein>
    <submittedName>
        <fullName evidence="2">SET domain-containing protein</fullName>
    </submittedName>
</protein>
<dbReference type="InterPro" id="IPR044429">
    <property type="entry name" value="SETD4_SET"/>
</dbReference>
<dbReference type="Gene3D" id="3.90.1410.10">
    <property type="entry name" value="set domain protein methyltransferase, domain 1"/>
    <property type="match status" value="1"/>
</dbReference>
<evidence type="ECO:0000313" key="2">
    <source>
        <dbReference type="EMBL" id="KAK1768770.1"/>
    </source>
</evidence>
<evidence type="ECO:0000313" key="3">
    <source>
        <dbReference type="Proteomes" id="UP001244011"/>
    </source>
</evidence>
<dbReference type="GeneID" id="85315482"/>
<sequence length="381" mass="43065">MEAHEELLLWAKQKGVQLHGIEPRRMPGRGVGVVATEPLKPNQVLLEVPTSLLKSLSSVPRSVSRKLPRDMSVHGLLAADLALDESATHSKWDAVMPTKEEVMASLPLAWDPDLQEYFPKPARDSIRKQQTRFKRDWDIVHATFPSLLEEDYLYAWLLVNTRTFYYTTPRTEKLPRHDRMILQPVADLLNHADEGCSVSFDGRGFTIRSGRAYAAGEEVCICYGRHGNDVLLAEYGFALAAGRNRWDEVCLDDAVLPRLSARHRRHLEDRGFLGNYRLDAATVCYRTQVALRILCVPLGEWRDVVDGLDDGEAQQGEVDRLLILLLRELREGARETIANIEVATAGLDHQRQALKDRWVQIIDLVSSTILRLESSVAQEST</sequence>
<dbReference type="PANTHER" id="PTHR13271">
    <property type="entry name" value="UNCHARACTERIZED PUTATIVE METHYLTRANSFERASE"/>
    <property type="match status" value="1"/>
</dbReference>
<dbReference type="GO" id="GO:0016279">
    <property type="term" value="F:protein-lysine N-methyltransferase activity"/>
    <property type="evidence" value="ECO:0007669"/>
    <property type="project" value="InterPro"/>
</dbReference>
<dbReference type="PANTHER" id="PTHR13271:SF137">
    <property type="entry name" value="SET DOMAIN-CONTAINING PROTEIN"/>
    <property type="match status" value="1"/>
</dbReference>
<keyword evidence="3" id="KW-1185">Reference proteome</keyword>
<organism evidence="2 3">
    <name type="scientific">Phialemonium atrogriseum</name>
    <dbReference type="NCBI Taxonomy" id="1093897"/>
    <lineage>
        <taxon>Eukaryota</taxon>
        <taxon>Fungi</taxon>
        <taxon>Dikarya</taxon>
        <taxon>Ascomycota</taxon>
        <taxon>Pezizomycotina</taxon>
        <taxon>Sordariomycetes</taxon>
        <taxon>Sordariomycetidae</taxon>
        <taxon>Cephalothecales</taxon>
        <taxon>Cephalothecaceae</taxon>
        <taxon>Phialemonium</taxon>
    </lineage>
</organism>
<dbReference type="Pfam" id="PF00856">
    <property type="entry name" value="SET"/>
    <property type="match status" value="1"/>
</dbReference>
<dbReference type="SUPFAM" id="SSF82199">
    <property type="entry name" value="SET domain"/>
    <property type="match status" value="1"/>
</dbReference>
<dbReference type="PROSITE" id="PS50280">
    <property type="entry name" value="SET"/>
    <property type="match status" value="1"/>
</dbReference>
<accession>A0AAJ0C259</accession>
<comment type="caution">
    <text evidence="2">The sequence shown here is derived from an EMBL/GenBank/DDBJ whole genome shotgun (WGS) entry which is preliminary data.</text>
</comment>
<evidence type="ECO:0000259" key="1">
    <source>
        <dbReference type="PROSITE" id="PS50280"/>
    </source>
</evidence>
<reference evidence="2" key="1">
    <citation type="submission" date="2023-06" db="EMBL/GenBank/DDBJ databases">
        <title>Genome-scale phylogeny and comparative genomics of the fungal order Sordariales.</title>
        <authorList>
            <consortium name="Lawrence Berkeley National Laboratory"/>
            <person name="Hensen N."/>
            <person name="Bonometti L."/>
            <person name="Westerberg I."/>
            <person name="Brannstrom I.O."/>
            <person name="Guillou S."/>
            <person name="Cros-Aarteil S."/>
            <person name="Calhoun S."/>
            <person name="Haridas S."/>
            <person name="Kuo A."/>
            <person name="Mondo S."/>
            <person name="Pangilinan J."/>
            <person name="Riley R."/>
            <person name="Labutti K."/>
            <person name="Andreopoulos B."/>
            <person name="Lipzen A."/>
            <person name="Chen C."/>
            <person name="Yanf M."/>
            <person name="Daum C."/>
            <person name="Ng V."/>
            <person name="Clum A."/>
            <person name="Steindorff A."/>
            <person name="Ohm R."/>
            <person name="Martin F."/>
            <person name="Silar P."/>
            <person name="Natvig D."/>
            <person name="Lalanne C."/>
            <person name="Gautier V."/>
            <person name="Ament-Velasquez S.L."/>
            <person name="Kruys A."/>
            <person name="Hutchinson M.I."/>
            <person name="Powell A.J."/>
            <person name="Barry K."/>
            <person name="Miller A.N."/>
            <person name="Grigoriev I.V."/>
            <person name="Debuchy R."/>
            <person name="Gladieux P."/>
            <person name="Thoren M.H."/>
            <person name="Johannesson H."/>
        </authorList>
    </citation>
    <scope>NUCLEOTIDE SEQUENCE</scope>
    <source>
        <strain evidence="2">8032-3</strain>
    </source>
</reference>
<gene>
    <name evidence="2" type="ORF">QBC33DRAFT_606178</name>
</gene>
<dbReference type="Proteomes" id="UP001244011">
    <property type="component" value="Unassembled WGS sequence"/>
</dbReference>
<proteinExistence type="predicted"/>
<dbReference type="RefSeq" id="XP_060284983.1">
    <property type="nucleotide sequence ID" value="XM_060432295.1"/>
</dbReference>
<dbReference type="EMBL" id="MU839004">
    <property type="protein sequence ID" value="KAK1768770.1"/>
    <property type="molecule type" value="Genomic_DNA"/>
</dbReference>
<dbReference type="CDD" id="cd19177">
    <property type="entry name" value="SET_SETD4"/>
    <property type="match status" value="1"/>
</dbReference>
<dbReference type="InterPro" id="IPR001214">
    <property type="entry name" value="SET_dom"/>
</dbReference>
<feature type="domain" description="SET" evidence="1">
    <location>
        <begin position="19"/>
        <end position="224"/>
    </location>
</feature>
<name>A0AAJ0C259_9PEZI</name>
<dbReference type="InterPro" id="IPR046341">
    <property type="entry name" value="SET_dom_sf"/>
</dbReference>
<dbReference type="AlphaFoldDB" id="A0AAJ0C259"/>
<dbReference type="InterPro" id="IPR050600">
    <property type="entry name" value="SETD3_SETD6_MTase"/>
</dbReference>